<dbReference type="Proteomes" id="UP000011744">
    <property type="component" value="Unassembled WGS sequence"/>
</dbReference>
<dbReference type="EMBL" id="AONQ01000079">
    <property type="protein sequence ID" value="EME68156.1"/>
    <property type="molecule type" value="Genomic_DNA"/>
</dbReference>
<reference evidence="6 7" key="1">
    <citation type="journal article" date="2014" name="Genome Announc.">
        <title>Draft Genome Sequence of Magnetospirillum sp. Strain SO-1, a Freshwater Magnetotactic Bacterium Isolated from the Ol'khovka River, Russia.</title>
        <authorList>
            <person name="Grouzdev D.S."/>
            <person name="Dziuba M.V."/>
            <person name="Sukhacheva M.S."/>
            <person name="Mardanov A.V."/>
            <person name="Beletskiy A.V."/>
            <person name="Kuznetsov B.B."/>
            <person name="Skryabin K.G."/>
        </authorList>
    </citation>
    <scope>NUCLEOTIDE SEQUENCE [LARGE SCALE GENOMIC DNA]</scope>
    <source>
        <strain evidence="6 7">SO-1</strain>
    </source>
</reference>
<dbReference type="PANTHER" id="PTHR43177:SF3">
    <property type="entry name" value="PROTEIN NRFC HOMOLOG"/>
    <property type="match status" value="1"/>
</dbReference>
<organism evidence="6 7">
    <name type="scientific">Paramagnetospirillum caucaseum</name>
    <dbReference type="NCBI Taxonomy" id="1244869"/>
    <lineage>
        <taxon>Bacteria</taxon>
        <taxon>Pseudomonadati</taxon>
        <taxon>Pseudomonadota</taxon>
        <taxon>Alphaproteobacteria</taxon>
        <taxon>Rhodospirillales</taxon>
        <taxon>Magnetospirillaceae</taxon>
        <taxon>Paramagnetospirillum</taxon>
    </lineage>
</organism>
<evidence type="ECO:0000256" key="4">
    <source>
        <dbReference type="ARBA" id="ARBA00023014"/>
    </source>
</evidence>
<dbReference type="SUPFAM" id="SSF49478">
    <property type="entry name" value="Cna protein B-type domain"/>
    <property type="match status" value="1"/>
</dbReference>
<dbReference type="PANTHER" id="PTHR43177">
    <property type="entry name" value="PROTEIN NRFC"/>
    <property type="match status" value="1"/>
</dbReference>
<dbReference type="PATRIC" id="fig|1244869.3.peg.3962"/>
<evidence type="ECO:0000256" key="1">
    <source>
        <dbReference type="ARBA" id="ARBA00022485"/>
    </source>
</evidence>
<evidence type="ECO:0000256" key="3">
    <source>
        <dbReference type="ARBA" id="ARBA00023004"/>
    </source>
</evidence>
<dbReference type="Gene3D" id="2.60.40.10">
    <property type="entry name" value="Immunoglobulins"/>
    <property type="match status" value="1"/>
</dbReference>
<dbReference type="GO" id="GO:0046872">
    <property type="term" value="F:metal ion binding"/>
    <property type="evidence" value="ECO:0007669"/>
    <property type="project" value="UniProtKB-KW"/>
</dbReference>
<dbReference type="AlphaFoldDB" id="M2Y505"/>
<dbReference type="GO" id="GO:0016740">
    <property type="term" value="F:transferase activity"/>
    <property type="evidence" value="ECO:0007669"/>
    <property type="project" value="UniProtKB-KW"/>
</dbReference>
<name>M2Y505_9PROT</name>
<keyword evidence="3" id="KW-0408">Iron</keyword>
<dbReference type="SUPFAM" id="SSF54862">
    <property type="entry name" value="4Fe-4S ferredoxins"/>
    <property type="match status" value="1"/>
</dbReference>
<evidence type="ECO:0000313" key="7">
    <source>
        <dbReference type="Proteomes" id="UP000011744"/>
    </source>
</evidence>
<keyword evidence="6" id="KW-0808">Transferase</keyword>
<keyword evidence="1" id="KW-0004">4Fe-4S</keyword>
<dbReference type="GO" id="GO:0051539">
    <property type="term" value="F:4 iron, 4 sulfur cluster binding"/>
    <property type="evidence" value="ECO:0007669"/>
    <property type="project" value="UniProtKB-KW"/>
</dbReference>
<dbReference type="CDD" id="cd10552">
    <property type="entry name" value="TH_beta_N"/>
    <property type="match status" value="1"/>
</dbReference>
<comment type="caution">
    <text evidence="6">The sequence shown here is derived from an EMBL/GenBank/DDBJ whole genome shotgun (WGS) entry which is preliminary data.</text>
</comment>
<dbReference type="InterPro" id="IPR013783">
    <property type="entry name" value="Ig-like_fold"/>
</dbReference>
<dbReference type="STRING" id="1244869.H261_19913"/>
<protein>
    <submittedName>
        <fullName evidence="6">Pyrogallol hydroxytransferase</fullName>
    </submittedName>
</protein>
<dbReference type="OrthoDB" id="9779457at2"/>
<dbReference type="InterPro" id="IPR050954">
    <property type="entry name" value="ET_IronSulfur_Cluster-Binding"/>
</dbReference>
<dbReference type="Pfam" id="PF13247">
    <property type="entry name" value="Fer4_11"/>
    <property type="match status" value="1"/>
</dbReference>
<accession>M2Y505</accession>
<gene>
    <name evidence="6" type="ORF">H261_19913</name>
</gene>
<evidence type="ECO:0000313" key="6">
    <source>
        <dbReference type="EMBL" id="EME68156.1"/>
    </source>
</evidence>
<evidence type="ECO:0000256" key="2">
    <source>
        <dbReference type="ARBA" id="ARBA00022723"/>
    </source>
</evidence>
<dbReference type="Gene3D" id="3.30.70.20">
    <property type="match status" value="2"/>
</dbReference>
<dbReference type="eggNOG" id="COG0437">
    <property type="taxonomic scope" value="Bacteria"/>
</dbReference>
<sequence length="284" mass="30956">MKKWNLIIDVAKCFNCNNCALAVHDEYYDNEFPGIAASMPRLGHRWIDLIQRERGVYPLIDVVTLPVTCNHCDDAPCLKAARNGAVEKRADGIVVIVPEKAKGQRQIVESCPYGAVWWNEEKKLPQAWPFDAHLLDAGWTKVRASQSCPTDAIRTLKVDDAEMRRLVAEEGLQVLQPEAGTKPRVYYKNLDRFTKALVGGSVAGPVSGTEECLAGASVALVQGGRKVAETVTDTFGDFRFDGLDEGSGGYRLEIRKPGFAPGALDFTLGQSAYLGVITLTASAA</sequence>
<dbReference type="InterPro" id="IPR017896">
    <property type="entry name" value="4Fe4S_Fe-S-bd"/>
</dbReference>
<keyword evidence="4" id="KW-0411">Iron-sulfur</keyword>
<dbReference type="RefSeq" id="WP_008621092.1">
    <property type="nucleotide sequence ID" value="NZ_AONQ01000079.1"/>
</dbReference>
<feature type="domain" description="4Fe-4S ferredoxin-type" evidence="5">
    <location>
        <begin position="62"/>
        <end position="154"/>
    </location>
</feature>
<keyword evidence="7" id="KW-1185">Reference proteome</keyword>
<proteinExistence type="predicted"/>
<dbReference type="Pfam" id="PF13620">
    <property type="entry name" value="CarboxypepD_reg"/>
    <property type="match status" value="1"/>
</dbReference>
<keyword evidence="2" id="KW-0479">Metal-binding</keyword>
<evidence type="ECO:0000259" key="5">
    <source>
        <dbReference type="Pfam" id="PF13247"/>
    </source>
</evidence>